<gene>
    <name evidence="4" type="ORF">K469DRAFT_752099</name>
</gene>
<dbReference type="GO" id="GO:0000981">
    <property type="term" value="F:DNA-binding transcription factor activity, RNA polymerase II-specific"/>
    <property type="evidence" value="ECO:0007669"/>
    <property type="project" value="InterPro"/>
</dbReference>
<accession>A0A6A6DWR9</accession>
<feature type="compositionally biased region" description="Pro residues" evidence="2">
    <location>
        <begin position="49"/>
        <end position="60"/>
    </location>
</feature>
<evidence type="ECO:0000256" key="2">
    <source>
        <dbReference type="SAM" id="MobiDB-lite"/>
    </source>
</evidence>
<evidence type="ECO:0000313" key="4">
    <source>
        <dbReference type="EMBL" id="KAF2182618.1"/>
    </source>
</evidence>
<dbReference type="EMBL" id="ML994647">
    <property type="protein sequence ID" value="KAF2182618.1"/>
    <property type="molecule type" value="Genomic_DNA"/>
</dbReference>
<proteinExistence type="predicted"/>
<dbReference type="Gene3D" id="4.10.240.10">
    <property type="entry name" value="Zn(2)-C6 fungal-type DNA-binding domain"/>
    <property type="match status" value="1"/>
</dbReference>
<dbReference type="InterPro" id="IPR036864">
    <property type="entry name" value="Zn2-C6_fun-type_DNA-bd_sf"/>
</dbReference>
<dbReference type="InterPro" id="IPR053181">
    <property type="entry name" value="EcdB-like_regulator"/>
</dbReference>
<evidence type="ECO:0000313" key="5">
    <source>
        <dbReference type="Proteomes" id="UP000800200"/>
    </source>
</evidence>
<feature type="domain" description="Zn(2)-C6 fungal-type" evidence="3">
    <location>
        <begin position="160"/>
        <end position="191"/>
    </location>
</feature>
<evidence type="ECO:0000259" key="3">
    <source>
        <dbReference type="PROSITE" id="PS50048"/>
    </source>
</evidence>
<dbReference type="InterPro" id="IPR001138">
    <property type="entry name" value="Zn2Cys6_DnaBD"/>
</dbReference>
<evidence type="ECO:0000256" key="1">
    <source>
        <dbReference type="ARBA" id="ARBA00023242"/>
    </source>
</evidence>
<dbReference type="Pfam" id="PF00172">
    <property type="entry name" value="Zn_clus"/>
    <property type="match status" value="1"/>
</dbReference>
<protein>
    <recommendedName>
        <fullName evidence="3">Zn(2)-C6 fungal-type domain-containing protein</fullName>
    </recommendedName>
</protein>
<dbReference type="GO" id="GO:0008270">
    <property type="term" value="F:zinc ion binding"/>
    <property type="evidence" value="ECO:0007669"/>
    <property type="project" value="InterPro"/>
</dbReference>
<dbReference type="SUPFAM" id="SSF57701">
    <property type="entry name" value="Zn2/Cys6 DNA-binding domain"/>
    <property type="match status" value="1"/>
</dbReference>
<keyword evidence="5" id="KW-1185">Reference proteome</keyword>
<dbReference type="AlphaFoldDB" id="A0A6A6DWR9"/>
<dbReference type="CDD" id="cd00067">
    <property type="entry name" value="GAL4"/>
    <property type="match status" value="1"/>
</dbReference>
<dbReference type="PROSITE" id="PS50048">
    <property type="entry name" value="ZN2_CY6_FUNGAL_2"/>
    <property type="match status" value="1"/>
</dbReference>
<dbReference type="PROSITE" id="PS00463">
    <property type="entry name" value="ZN2_CY6_FUNGAL_1"/>
    <property type="match status" value="1"/>
</dbReference>
<dbReference type="PANTHER" id="PTHR47785">
    <property type="entry name" value="ZN(II)2CYS6 TRANSCRIPTION FACTOR (EUROFUNG)-RELATED-RELATED"/>
    <property type="match status" value="1"/>
</dbReference>
<keyword evidence="1" id="KW-0539">Nucleus</keyword>
<feature type="region of interest" description="Disordered" evidence="2">
    <location>
        <begin position="49"/>
        <end position="73"/>
    </location>
</feature>
<dbReference type="Proteomes" id="UP000800200">
    <property type="component" value="Unassembled WGS sequence"/>
</dbReference>
<feature type="compositionally biased region" description="Polar residues" evidence="2">
    <location>
        <begin position="61"/>
        <end position="71"/>
    </location>
</feature>
<reference evidence="4" key="1">
    <citation type="journal article" date="2020" name="Stud. Mycol.">
        <title>101 Dothideomycetes genomes: a test case for predicting lifestyles and emergence of pathogens.</title>
        <authorList>
            <person name="Haridas S."/>
            <person name="Albert R."/>
            <person name="Binder M."/>
            <person name="Bloem J."/>
            <person name="Labutti K."/>
            <person name="Salamov A."/>
            <person name="Andreopoulos B."/>
            <person name="Baker S."/>
            <person name="Barry K."/>
            <person name="Bills G."/>
            <person name="Bluhm B."/>
            <person name="Cannon C."/>
            <person name="Castanera R."/>
            <person name="Culley D."/>
            <person name="Daum C."/>
            <person name="Ezra D."/>
            <person name="Gonzalez J."/>
            <person name="Henrissat B."/>
            <person name="Kuo A."/>
            <person name="Liang C."/>
            <person name="Lipzen A."/>
            <person name="Lutzoni F."/>
            <person name="Magnuson J."/>
            <person name="Mondo S."/>
            <person name="Nolan M."/>
            <person name="Ohm R."/>
            <person name="Pangilinan J."/>
            <person name="Park H.-J."/>
            <person name="Ramirez L."/>
            <person name="Alfaro M."/>
            <person name="Sun H."/>
            <person name="Tritt A."/>
            <person name="Yoshinaga Y."/>
            <person name="Zwiers L.-H."/>
            <person name="Turgeon B."/>
            <person name="Goodwin S."/>
            <person name="Spatafora J."/>
            <person name="Crous P."/>
            <person name="Grigoriev I."/>
        </authorList>
    </citation>
    <scope>NUCLEOTIDE SEQUENCE</scope>
    <source>
        <strain evidence="4">CBS 207.26</strain>
    </source>
</reference>
<dbReference type="SMART" id="SM00066">
    <property type="entry name" value="GAL4"/>
    <property type="match status" value="1"/>
</dbReference>
<name>A0A6A6DWR9_9PEZI</name>
<feature type="region of interest" description="Disordered" evidence="2">
    <location>
        <begin position="219"/>
        <end position="238"/>
    </location>
</feature>
<dbReference type="OrthoDB" id="10261408at2759"/>
<sequence length="330" mass="36260">MLLHERLRLYVGRFPSHRLPSCKTSPPLVTYNCVLLRLNVGIMHSTSLPYPPNPEAPSQPPHLQQNLSHPTHPQVPYPVQAPVQAEQQLVRGTFFQTPPSDLQRRPLAALDGSDGQNQLPPAGHSWHYPAAPLGGIASSCYHTTKIPPNPQRKPGRAAQACDLCRQRRTKCDEQRPCSFCKEQGQGQECRYREAAPSNFKMRDTMRLCTNMDKRLHIKDAPVDSATQSAGTPDTAVPLDADDMCMEHVDDRKPSPDSPSLCPVTQQGEQMNALGGSEQPLSAHSALTTSSSVGPLDVDYFTSDWDTHNQEMDPVNFPIGWQGGLGCMGGT</sequence>
<organism evidence="4 5">
    <name type="scientific">Zopfia rhizophila CBS 207.26</name>
    <dbReference type="NCBI Taxonomy" id="1314779"/>
    <lineage>
        <taxon>Eukaryota</taxon>
        <taxon>Fungi</taxon>
        <taxon>Dikarya</taxon>
        <taxon>Ascomycota</taxon>
        <taxon>Pezizomycotina</taxon>
        <taxon>Dothideomycetes</taxon>
        <taxon>Dothideomycetes incertae sedis</taxon>
        <taxon>Zopfiaceae</taxon>
        <taxon>Zopfia</taxon>
    </lineage>
</organism>